<dbReference type="EMBL" id="LVWI01000046">
    <property type="protein sequence ID" value="OKP85272.1"/>
    <property type="molecule type" value="Genomic_DNA"/>
</dbReference>
<feature type="domain" description="TM2" evidence="6">
    <location>
        <begin position="73"/>
        <end position="121"/>
    </location>
</feature>
<comment type="caution">
    <text evidence="7">The sequence shown here is derived from an EMBL/GenBank/DDBJ whole genome shotgun (WGS) entry which is preliminary data.</text>
</comment>
<evidence type="ECO:0000256" key="5">
    <source>
        <dbReference type="SAM" id="Phobius"/>
    </source>
</evidence>
<evidence type="ECO:0000313" key="7">
    <source>
        <dbReference type="EMBL" id="OKP85272.1"/>
    </source>
</evidence>
<sequence>MSGSNLRTAQPTNSTQMKFCLHCGEKIPLRAVVCNKCGLQVEELKGAASQPHIVINNSNMNTNVNNNAGSGRRKSKWVSVLLCFFLGVFGVHRFYEGKIGTGILYLFTGGLMGIGALVDFFILLFKPDPYFV</sequence>
<proteinExistence type="predicted"/>
<keyword evidence="8" id="KW-1185">Reference proteome</keyword>
<dbReference type="PANTHER" id="PTHR21016:SF25">
    <property type="entry name" value="TM2 DOMAIN-CONTAINING PROTEIN DDB_G0277895-RELATED"/>
    <property type="match status" value="1"/>
</dbReference>
<dbReference type="Pfam" id="PF05154">
    <property type="entry name" value="TM2"/>
    <property type="match status" value="1"/>
</dbReference>
<dbReference type="InterPro" id="IPR050932">
    <property type="entry name" value="TM2D1-3-like"/>
</dbReference>
<evidence type="ECO:0000259" key="6">
    <source>
        <dbReference type="Pfam" id="PF05154"/>
    </source>
</evidence>
<keyword evidence="4 5" id="KW-0472">Membrane</keyword>
<evidence type="ECO:0000256" key="1">
    <source>
        <dbReference type="ARBA" id="ARBA00004141"/>
    </source>
</evidence>
<dbReference type="RefSeq" id="WP_074085272.1">
    <property type="nucleotide sequence ID" value="NZ_LVWI01000046.1"/>
</dbReference>
<keyword evidence="2 5" id="KW-0812">Transmembrane</keyword>
<feature type="transmembrane region" description="Helical" evidence="5">
    <location>
        <begin position="101"/>
        <end position="125"/>
    </location>
</feature>
<evidence type="ECO:0000256" key="2">
    <source>
        <dbReference type="ARBA" id="ARBA00022692"/>
    </source>
</evidence>
<name>A0ABX3EL69_9BACL</name>
<evidence type="ECO:0000256" key="3">
    <source>
        <dbReference type="ARBA" id="ARBA00022989"/>
    </source>
</evidence>
<dbReference type="InterPro" id="IPR007829">
    <property type="entry name" value="TM2"/>
</dbReference>
<evidence type="ECO:0000313" key="8">
    <source>
        <dbReference type="Proteomes" id="UP000186058"/>
    </source>
</evidence>
<comment type="subcellular location">
    <subcellularLocation>
        <location evidence="1">Membrane</location>
        <topology evidence="1">Multi-pass membrane protein</topology>
    </subcellularLocation>
</comment>
<organism evidence="7 8">
    <name type="scientific">Paenibacillus helianthi</name>
    <dbReference type="NCBI Taxonomy" id="1349432"/>
    <lineage>
        <taxon>Bacteria</taxon>
        <taxon>Bacillati</taxon>
        <taxon>Bacillota</taxon>
        <taxon>Bacilli</taxon>
        <taxon>Bacillales</taxon>
        <taxon>Paenibacillaceae</taxon>
        <taxon>Paenibacillus</taxon>
    </lineage>
</organism>
<evidence type="ECO:0000256" key="4">
    <source>
        <dbReference type="ARBA" id="ARBA00023136"/>
    </source>
</evidence>
<reference evidence="7 8" key="1">
    <citation type="submission" date="2016-03" db="EMBL/GenBank/DDBJ databases">
        <authorList>
            <person name="Sant'Anna F.H."/>
            <person name="Ambrosini A."/>
            <person name="Souza R."/>
            <person name="Bach E."/>
            <person name="Fernandes G."/>
            <person name="Balsanelli E."/>
            <person name="Baura V.A."/>
            <person name="Souza E.M."/>
            <person name="Passaglia L."/>
        </authorList>
    </citation>
    <scope>NUCLEOTIDE SEQUENCE [LARGE SCALE GENOMIC DNA]</scope>
    <source>
        <strain evidence="7 8">P26E</strain>
    </source>
</reference>
<accession>A0ABX3EL69</accession>
<feature type="transmembrane region" description="Helical" evidence="5">
    <location>
        <begin position="77"/>
        <end position="95"/>
    </location>
</feature>
<protein>
    <recommendedName>
        <fullName evidence="6">TM2 domain-containing protein</fullName>
    </recommendedName>
</protein>
<gene>
    <name evidence="7" type="ORF">A3844_16720</name>
</gene>
<dbReference type="PANTHER" id="PTHR21016">
    <property type="entry name" value="BETA-AMYLOID BINDING PROTEIN-RELATED"/>
    <property type="match status" value="1"/>
</dbReference>
<dbReference type="Proteomes" id="UP000186058">
    <property type="component" value="Unassembled WGS sequence"/>
</dbReference>
<keyword evidence="3 5" id="KW-1133">Transmembrane helix</keyword>